<dbReference type="OrthoDB" id="9782876at2"/>
<dbReference type="GO" id="GO:0016811">
    <property type="term" value="F:hydrolase activity, acting on carbon-nitrogen (but not peptide) bonds, in linear amides"/>
    <property type="evidence" value="ECO:0007669"/>
    <property type="project" value="InterPro"/>
</dbReference>
<dbReference type="Gene3D" id="3.40.630.10">
    <property type="entry name" value="Zn peptidases"/>
    <property type="match status" value="1"/>
</dbReference>
<proteinExistence type="predicted"/>
<gene>
    <name evidence="6" type="ORF">Pan181_52690</name>
</gene>
<dbReference type="SUPFAM" id="SSF53187">
    <property type="entry name" value="Zn-dependent exopeptidases"/>
    <property type="match status" value="1"/>
</dbReference>
<evidence type="ECO:0000256" key="4">
    <source>
        <dbReference type="ARBA" id="ARBA00022833"/>
    </source>
</evidence>
<organism evidence="6 7">
    <name type="scientific">Aeoliella mucimassa</name>
    <dbReference type="NCBI Taxonomy" id="2527972"/>
    <lineage>
        <taxon>Bacteria</taxon>
        <taxon>Pseudomonadati</taxon>
        <taxon>Planctomycetota</taxon>
        <taxon>Planctomycetia</taxon>
        <taxon>Pirellulales</taxon>
        <taxon>Lacipirellulaceae</taxon>
        <taxon>Aeoliella</taxon>
    </lineage>
</organism>
<dbReference type="CDD" id="cd06251">
    <property type="entry name" value="M14_ASTE_ASPA-like"/>
    <property type="match status" value="1"/>
</dbReference>
<keyword evidence="3" id="KW-0378">Hydrolase</keyword>
<dbReference type="GO" id="GO:0016788">
    <property type="term" value="F:hydrolase activity, acting on ester bonds"/>
    <property type="evidence" value="ECO:0007669"/>
    <property type="project" value="InterPro"/>
</dbReference>
<evidence type="ECO:0000256" key="3">
    <source>
        <dbReference type="ARBA" id="ARBA00022801"/>
    </source>
</evidence>
<keyword evidence="2" id="KW-0479">Metal-binding</keyword>
<feature type="domain" description="Succinylglutamate desuccinylase/Aspartoacylase catalytic" evidence="5">
    <location>
        <begin position="52"/>
        <end position="229"/>
    </location>
</feature>
<dbReference type="EMBL" id="CP036278">
    <property type="protein sequence ID" value="QDU59028.1"/>
    <property type="molecule type" value="Genomic_DNA"/>
</dbReference>
<accession>A0A518AWD5</accession>
<evidence type="ECO:0000256" key="1">
    <source>
        <dbReference type="ARBA" id="ARBA00001947"/>
    </source>
</evidence>
<evidence type="ECO:0000313" key="7">
    <source>
        <dbReference type="Proteomes" id="UP000315750"/>
    </source>
</evidence>
<dbReference type="PANTHER" id="PTHR37326:SF1">
    <property type="entry name" value="BLL3975 PROTEIN"/>
    <property type="match status" value="1"/>
</dbReference>
<sequence length="365" mass="40167">MKHPLVPKSVGDWNGQVIEPGQTGDVKLAVSESYSGMTVRIPIHVRRSTEEGPTVFVTAALHGDEINGTGAIRQLIQDESLTLTRGALVLVPVLNILGFDRHSRYLPDRRDLNRSFPGSSDGSLASRMARTVFDEIVARGDYGIDFHTAAVRRTNYPNVRGDLQIPEVRRIAEAFGCDFIVNGKGPAGAFRREACAAGRPSIILEGGEVCKVEPTIVQTAVRGVRNILIELEMLDEQPERPDYQVIIEKTKWVRAERGGFLQFHVQPGEMVQQDQPLATNTNLLGRERSVLAAPFDGVVIGMTTLPAVSPGESVCHLGQLPDGVRPKRIDKFRASQDSWEGKVVDDLGTNVMVFERDNESESEHQ</sequence>
<dbReference type="PANTHER" id="PTHR37326">
    <property type="entry name" value="BLL3975 PROTEIN"/>
    <property type="match status" value="1"/>
</dbReference>
<keyword evidence="4" id="KW-0862">Zinc</keyword>
<dbReference type="AlphaFoldDB" id="A0A518AWD5"/>
<dbReference type="InterPro" id="IPR043795">
    <property type="entry name" value="N-alpha-Ac-DABA-like"/>
</dbReference>
<dbReference type="InterPro" id="IPR053138">
    <property type="entry name" value="N-alpha-Ac-DABA_deacetylase"/>
</dbReference>
<dbReference type="GO" id="GO:0046872">
    <property type="term" value="F:metal ion binding"/>
    <property type="evidence" value="ECO:0007669"/>
    <property type="project" value="UniProtKB-KW"/>
</dbReference>
<name>A0A518AWD5_9BACT</name>
<dbReference type="InterPro" id="IPR055438">
    <property type="entry name" value="AstE_AspA_cat"/>
</dbReference>
<evidence type="ECO:0000256" key="2">
    <source>
        <dbReference type="ARBA" id="ARBA00022723"/>
    </source>
</evidence>
<dbReference type="PIRSF" id="PIRSF039012">
    <property type="entry name" value="ASP"/>
    <property type="match status" value="1"/>
</dbReference>
<keyword evidence="7" id="KW-1185">Reference proteome</keyword>
<reference evidence="6 7" key="1">
    <citation type="submission" date="2019-02" db="EMBL/GenBank/DDBJ databases">
        <title>Deep-cultivation of Planctomycetes and their phenomic and genomic characterization uncovers novel biology.</title>
        <authorList>
            <person name="Wiegand S."/>
            <person name="Jogler M."/>
            <person name="Boedeker C."/>
            <person name="Pinto D."/>
            <person name="Vollmers J."/>
            <person name="Rivas-Marin E."/>
            <person name="Kohn T."/>
            <person name="Peeters S.H."/>
            <person name="Heuer A."/>
            <person name="Rast P."/>
            <person name="Oberbeckmann S."/>
            <person name="Bunk B."/>
            <person name="Jeske O."/>
            <person name="Meyerdierks A."/>
            <person name="Storesund J.E."/>
            <person name="Kallscheuer N."/>
            <person name="Luecker S."/>
            <person name="Lage O.M."/>
            <person name="Pohl T."/>
            <person name="Merkel B.J."/>
            <person name="Hornburger P."/>
            <person name="Mueller R.-W."/>
            <person name="Bruemmer F."/>
            <person name="Labrenz M."/>
            <person name="Spormann A.M."/>
            <person name="Op den Camp H."/>
            <person name="Overmann J."/>
            <person name="Amann R."/>
            <person name="Jetten M.S.M."/>
            <person name="Mascher T."/>
            <person name="Medema M.H."/>
            <person name="Devos D.P."/>
            <person name="Kaster A.-K."/>
            <person name="Ovreas L."/>
            <person name="Rohde M."/>
            <person name="Galperin M.Y."/>
            <person name="Jogler C."/>
        </authorList>
    </citation>
    <scope>NUCLEOTIDE SEQUENCE [LARGE SCALE GENOMIC DNA]</scope>
    <source>
        <strain evidence="6 7">Pan181</strain>
    </source>
</reference>
<protein>
    <submittedName>
        <fullName evidence="6">Succinylglutamate desuccinylase / Aspartoacylase family protein</fullName>
    </submittedName>
</protein>
<dbReference type="Proteomes" id="UP000315750">
    <property type="component" value="Chromosome"/>
</dbReference>
<dbReference type="KEGG" id="amuc:Pan181_52690"/>
<comment type="cofactor">
    <cofactor evidence="1">
        <name>Zn(2+)</name>
        <dbReference type="ChEBI" id="CHEBI:29105"/>
    </cofactor>
</comment>
<dbReference type="Pfam" id="PF24827">
    <property type="entry name" value="AstE_AspA_cat"/>
    <property type="match status" value="1"/>
</dbReference>
<evidence type="ECO:0000259" key="5">
    <source>
        <dbReference type="Pfam" id="PF24827"/>
    </source>
</evidence>
<evidence type="ECO:0000313" key="6">
    <source>
        <dbReference type="EMBL" id="QDU59028.1"/>
    </source>
</evidence>
<dbReference type="RefSeq" id="WP_145251654.1">
    <property type="nucleotide sequence ID" value="NZ_CP036278.1"/>
</dbReference>